<dbReference type="Pfam" id="PF00149">
    <property type="entry name" value="Metallophos"/>
    <property type="match status" value="1"/>
</dbReference>
<proteinExistence type="inferred from homology"/>
<organism evidence="6 7">
    <name type="scientific">Rhizomicrobium electricum</name>
    <dbReference type="NCBI Taxonomy" id="480070"/>
    <lineage>
        <taxon>Bacteria</taxon>
        <taxon>Pseudomonadati</taxon>
        <taxon>Pseudomonadota</taxon>
        <taxon>Alphaproteobacteria</taxon>
        <taxon>Micropepsales</taxon>
        <taxon>Micropepsaceae</taxon>
        <taxon>Rhizomicrobium</taxon>
    </lineage>
</organism>
<dbReference type="Proteomes" id="UP001499951">
    <property type="component" value="Unassembled WGS sequence"/>
</dbReference>
<dbReference type="InterPro" id="IPR029052">
    <property type="entry name" value="Metallo-depent_PP-like"/>
</dbReference>
<evidence type="ECO:0000313" key="6">
    <source>
        <dbReference type="EMBL" id="GAA0564419.1"/>
    </source>
</evidence>
<keyword evidence="2" id="KW-0378">Hydrolase</keyword>
<evidence type="ECO:0000259" key="5">
    <source>
        <dbReference type="Pfam" id="PF00149"/>
    </source>
</evidence>
<keyword evidence="1" id="KW-0479">Metal-binding</keyword>
<dbReference type="EMBL" id="BAAADD010000003">
    <property type="protein sequence ID" value="GAA0564419.1"/>
    <property type="molecule type" value="Genomic_DNA"/>
</dbReference>
<evidence type="ECO:0000256" key="3">
    <source>
        <dbReference type="ARBA" id="ARBA00023004"/>
    </source>
</evidence>
<feature type="domain" description="Calcineurin-like phosphoesterase" evidence="5">
    <location>
        <begin position="9"/>
        <end position="198"/>
    </location>
</feature>
<accession>A0ABP3PFL7</accession>
<gene>
    <name evidence="6" type="ORF">GCM10008942_10960</name>
</gene>
<comment type="similarity">
    <text evidence="4">Belongs to the cyclic nucleotide phosphodiesterase class-III family.</text>
</comment>
<dbReference type="Gene3D" id="3.60.21.10">
    <property type="match status" value="1"/>
</dbReference>
<reference evidence="7" key="1">
    <citation type="journal article" date="2019" name="Int. J. Syst. Evol. Microbiol.">
        <title>The Global Catalogue of Microorganisms (GCM) 10K type strain sequencing project: providing services to taxonomists for standard genome sequencing and annotation.</title>
        <authorList>
            <consortium name="The Broad Institute Genomics Platform"/>
            <consortium name="The Broad Institute Genome Sequencing Center for Infectious Disease"/>
            <person name="Wu L."/>
            <person name="Ma J."/>
        </authorList>
    </citation>
    <scope>NUCLEOTIDE SEQUENCE [LARGE SCALE GENOMIC DNA]</scope>
    <source>
        <strain evidence="7">JCM 15089</strain>
    </source>
</reference>
<comment type="caution">
    <text evidence="6">The sequence shown here is derived from an EMBL/GenBank/DDBJ whole genome shotgun (WGS) entry which is preliminary data.</text>
</comment>
<sequence>MTEGKLPTRIVHISDLHCPAKNPAQPEALIASIRDAAPDIVAVTGDLTRRAREREFVLAAALVKALPGEKLIVPGNHDVPFLTERFHRPFARFTRSVGAQPLFLETPDVLLIGLNTAIGASASAWDWSLGVAPETRVAPVAGLLAERRGNRLGIVTCHHPLRPHALDRRRSTTARGIAAFAELAAAGMRVVLHGHLHRASKTCVDGACEIAANTALSDRERGGPAGYNLIDIANGGWRALSVRWDGKRYGLGEAAEL</sequence>
<dbReference type="PANTHER" id="PTHR42988:SF2">
    <property type="entry name" value="CYCLIC NUCLEOTIDE PHOSPHODIESTERASE CBUA0032-RELATED"/>
    <property type="match status" value="1"/>
</dbReference>
<dbReference type="InterPro" id="IPR050884">
    <property type="entry name" value="CNP_phosphodiesterase-III"/>
</dbReference>
<keyword evidence="3" id="KW-0408">Iron</keyword>
<dbReference type="RefSeq" id="WP_166933803.1">
    <property type="nucleotide sequence ID" value="NZ_BAAADD010000003.1"/>
</dbReference>
<protein>
    <submittedName>
        <fullName evidence="6">Metallophosphoesterase</fullName>
    </submittedName>
</protein>
<keyword evidence="7" id="KW-1185">Reference proteome</keyword>
<name>A0ABP3PFL7_9PROT</name>
<evidence type="ECO:0000313" key="7">
    <source>
        <dbReference type="Proteomes" id="UP001499951"/>
    </source>
</evidence>
<dbReference type="PANTHER" id="PTHR42988">
    <property type="entry name" value="PHOSPHOHYDROLASE"/>
    <property type="match status" value="1"/>
</dbReference>
<evidence type="ECO:0000256" key="4">
    <source>
        <dbReference type="ARBA" id="ARBA00025742"/>
    </source>
</evidence>
<evidence type="ECO:0000256" key="2">
    <source>
        <dbReference type="ARBA" id="ARBA00022801"/>
    </source>
</evidence>
<evidence type="ECO:0000256" key="1">
    <source>
        <dbReference type="ARBA" id="ARBA00022723"/>
    </source>
</evidence>
<dbReference type="InterPro" id="IPR004843">
    <property type="entry name" value="Calcineurin-like_PHP"/>
</dbReference>
<dbReference type="SUPFAM" id="SSF56300">
    <property type="entry name" value="Metallo-dependent phosphatases"/>
    <property type="match status" value="1"/>
</dbReference>